<evidence type="ECO:0000313" key="2">
    <source>
        <dbReference type="EMBL" id="MED6136147.1"/>
    </source>
</evidence>
<dbReference type="Proteomes" id="UP001341840">
    <property type="component" value="Unassembled WGS sequence"/>
</dbReference>
<comment type="caution">
    <text evidence="2">The sequence shown here is derived from an EMBL/GenBank/DDBJ whole genome shotgun (WGS) entry which is preliminary data.</text>
</comment>
<gene>
    <name evidence="2" type="ORF">PIB30_053380</name>
</gene>
<evidence type="ECO:0000313" key="3">
    <source>
        <dbReference type="Proteomes" id="UP001341840"/>
    </source>
</evidence>
<organism evidence="2 3">
    <name type="scientific">Stylosanthes scabra</name>
    <dbReference type="NCBI Taxonomy" id="79078"/>
    <lineage>
        <taxon>Eukaryota</taxon>
        <taxon>Viridiplantae</taxon>
        <taxon>Streptophyta</taxon>
        <taxon>Embryophyta</taxon>
        <taxon>Tracheophyta</taxon>
        <taxon>Spermatophyta</taxon>
        <taxon>Magnoliopsida</taxon>
        <taxon>eudicotyledons</taxon>
        <taxon>Gunneridae</taxon>
        <taxon>Pentapetalae</taxon>
        <taxon>rosids</taxon>
        <taxon>fabids</taxon>
        <taxon>Fabales</taxon>
        <taxon>Fabaceae</taxon>
        <taxon>Papilionoideae</taxon>
        <taxon>50 kb inversion clade</taxon>
        <taxon>dalbergioids sensu lato</taxon>
        <taxon>Dalbergieae</taxon>
        <taxon>Pterocarpus clade</taxon>
        <taxon>Stylosanthes</taxon>
    </lineage>
</organism>
<feature type="region of interest" description="Disordered" evidence="1">
    <location>
        <begin position="1"/>
        <end position="38"/>
    </location>
</feature>
<dbReference type="EMBL" id="JASCZI010060811">
    <property type="protein sequence ID" value="MED6136147.1"/>
    <property type="molecule type" value="Genomic_DNA"/>
</dbReference>
<proteinExistence type="predicted"/>
<reference evidence="2 3" key="1">
    <citation type="journal article" date="2023" name="Plants (Basel)">
        <title>Bridging the Gap: Combining Genomics and Transcriptomics Approaches to Understand Stylosanthes scabra, an Orphan Legume from the Brazilian Caatinga.</title>
        <authorList>
            <person name="Ferreira-Neto J.R.C."/>
            <person name="da Silva M.D."/>
            <person name="Binneck E."/>
            <person name="de Melo N.F."/>
            <person name="da Silva R.H."/>
            <person name="de Melo A.L.T.M."/>
            <person name="Pandolfi V."/>
            <person name="Bustamante F.O."/>
            <person name="Brasileiro-Vidal A.C."/>
            <person name="Benko-Iseppon A.M."/>
        </authorList>
    </citation>
    <scope>NUCLEOTIDE SEQUENCE [LARGE SCALE GENOMIC DNA]</scope>
    <source>
        <tissue evidence="2">Leaves</tissue>
    </source>
</reference>
<keyword evidence="3" id="KW-1185">Reference proteome</keyword>
<feature type="compositionally biased region" description="Low complexity" evidence="1">
    <location>
        <begin position="9"/>
        <end position="18"/>
    </location>
</feature>
<name>A0ABU6SIA1_9FABA</name>
<sequence length="177" mass="20091">MPRRAPSLTHTQTTTHTHFYPRLGVPATPRRALNPHPPPKPVTHFPTTPRLGVPFHSPNPRLSELALSAVGLSTHRPCFRRDTPSNPMRIPRNHSRRITTQHIYSILSTNPYLNPPTPPQTHSPQYLSILTPSHKINFELPLTSNPITPNHPYHTYHSQHISHSNPLTHHHPCPCYA</sequence>
<evidence type="ECO:0000256" key="1">
    <source>
        <dbReference type="SAM" id="MobiDB-lite"/>
    </source>
</evidence>
<protein>
    <submittedName>
        <fullName evidence="2">Uncharacterized protein</fullName>
    </submittedName>
</protein>
<accession>A0ABU6SIA1</accession>